<accession>A0ABQ0IAL6</accession>
<dbReference type="Gene3D" id="2.60.120.10">
    <property type="entry name" value="Jelly Rolls"/>
    <property type="match status" value="1"/>
</dbReference>
<dbReference type="InterPro" id="IPR053186">
    <property type="entry name" value="QDO-related"/>
</dbReference>
<evidence type="ECO:0000313" key="4">
    <source>
        <dbReference type="EMBL" id="GAC06425.1"/>
    </source>
</evidence>
<comment type="similarity">
    <text evidence="1 2">Belongs to the pirin family.</text>
</comment>
<sequence>MEFSPILQRRGVGEHPNRGFETVTLVYQGEVAHKDSTGKHGLIGPGDVQWMTAGQGILHEEFHSEALSRDGGTLELMQLWVNLPKRDKLTKPNYQTITADKIPVIAIPENRGFLTIIAGDVSGLKGSAKTHSPIIVMDGSIKKGGKCDYPFNHGWSLIVVIRKGHVKVNHQPVTTGQTITFSQ</sequence>
<evidence type="ECO:0000259" key="3">
    <source>
        <dbReference type="Pfam" id="PF02678"/>
    </source>
</evidence>
<dbReference type="EMBL" id="BAEK01000065">
    <property type="protein sequence ID" value="GAC06425.1"/>
    <property type="molecule type" value="Genomic_DNA"/>
</dbReference>
<dbReference type="InterPro" id="IPR011051">
    <property type="entry name" value="RmlC_Cupin_sf"/>
</dbReference>
<keyword evidence="5" id="KW-1185">Reference proteome</keyword>
<evidence type="ECO:0000313" key="5">
    <source>
        <dbReference type="Proteomes" id="UP000008372"/>
    </source>
</evidence>
<evidence type="ECO:0000256" key="2">
    <source>
        <dbReference type="RuleBase" id="RU003457"/>
    </source>
</evidence>
<protein>
    <submittedName>
        <fullName evidence="4">Pirin-like protein At1g50590</fullName>
    </submittedName>
</protein>
<dbReference type="InterPro" id="IPR003829">
    <property type="entry name" value="Pirin_N_dom"/>
</dbReference>
<dbReference type="PANTHER" id="PTHR43594">
    <property type="entry name" value="QUERCETIN 2,3-DIOXYGENASE"/>
    <property type="match status" value="1"/>
</dbReference>
<reference evidence="4 5" key="1">
    <citation type="journal article" date="2014" name="Environ. Microbiol.">
        <title>Comparative genomics of the marine bacterial genus Glaciecola reveals the high degree of genomic diversity and genomic characteristic for cold adaptation.</title>
        <authorList>
            <person name="Qin Q.L."/>
            <person name="Xie B.B."/>
            <person name="Yu Y."/>
            <person name="Shu Y.L."/>
            <person name="Rong J.C."/>
            <person name="Zhang Y.J."/>
            <person name="Zhao D.L."/>
            <person name="Chen X.L."/>
            <person name="Zhang X.Y."/>
            <person name="Chen B."/>
            <person name="Zhou B.C."/>
            <person name="Zhang Y.Z."/>
        </authorList>
    </citation>
    <scope>NUCLEOTIDE SEQUENCE [LARGE SCALE GENOMIC DNA]</scope>
    <source>
        <strain evidence="4 5">NO2</strain>
    </source>
</reference>
<comment type="caution">
    <text evidence="4">The sequence shown here is derived from an EMBL/GenBank/DDBJ whole genome shotgun (WGS) entry which is preliminary data.</text>
</comment>
<proteinExistence type="inferred from homology"/>
<gene>
    <name evidence="4" type="ORF">GAGA_3592</name>
</gene>
<dbReference type="Pfam" id="PF02678">
    <property type="entry name" value="Pirin"/>
    <property type="match status" value="1"/>
</dbReference>
<dbReference type="PANTHER" id="PTHR43594:SF1">
    <property type="entry name" value="QUERCETIN 2,3-DIOXYGENASE PA2418-RELATED"/>
    <property type="match status" value="1"/>
</dbReference>
<dbReference type="SUPFAM" id="SSF51182">
    <property type="entry name" value="RmlC-like cupins"/>
    <property type="match status" value="1"/>
</dbReference>
<organism evidence="4 5">
    <name type="scientific">Paraglaciecola agarilytica NO2</name>
    <dbReference type="NCBI Taxonomy" id="1125747"/>
    <lineage>
        <taxon>Bacteria</taxon>
        <taxon>Pseudomonadati</taxon>
        <taxon>Pseudomonadota</taxon>
        <taxon>Gammaproteobacteria</taxon>
        <taxon>Alteromonadales</taxon>
        <taxon>Alteromonadaceae</taxon>
        <taxon>Paraglaciecola</taxon>
    </lineage>
</organism>
<name>A0ABQ0IAL6_9ALTE</name>
<evidence type="ECO:0000256" key="1">
    <source>
        <dbReference type="ARBA" id="ARBA00008416"/>
    </source>
</evidence>
<dbReference type="Proteomes" id="UP000008372">
    <property type="component" value="Unassembled WGS sequence"/>
</dbReference>
<dbReference type="CDD" id="cd02909">
    <property type="entry name" value="cupin_pirin_N"/>
    <property type="match status" value="1"/>
</dbReference>
<dbReference type="PIRSF" id="PIRSF006232">
    <property type="entry name" value="Pirin"/>
    <property type="match status" value="1"/>
</dbReference>
<dbReference type="InterPro" id="IPR012093">
    <property type="entry name" value="Pirin"/>
</dbReference>
<feature type="domain" description="Pirin N-terminal" evidence="3">
    <location>
        <begin position="9"/>
        <end position="81"/>
    </location>
</feature>
<dbReference type="InterPro" id="IPR014710">
    <property type="entry name" value="RmlC-like_jellyroll"/>
</dbReference>